<keyword evidence="4" id="KW-0058">Aromatic hydrocarbons catabolism</keyword>
<dbReference type="InterPro" id="IPR015879">
    <property type="entry name" value="Ring_hydroxy_dOase_asu_C_dom"/>
</dbReference>
<evidence type="ECO:0000256" key="1">
    <source>
        <dbReference type="ARBA" id="ARBA00008751"/>
    </source>
</evidence>
<evidence type="ECO:0000256" key="3">
    <source>
        <dbReference type="ARBA" id="ARBA00022723"/>
    </source>
</evidence>
<dbReference type="InterPro" id="IPR001663">
    <property type="entry name" value="Rng_hydr_dOase-A"/>
</dbReference>
<comment type="similarity">
    <text evidence="1">Belongs to the bacterial ring-hydroxylating dioxygenase alpha subunit family.</text>
</comment>
<keyword evidence="2" id="KW-0001">2Fe-2S</keyword>
<dbReference type="PRINTS" id="PR00090">
    <property type="entry name" value="RNGDIOXGNASE"/>
</dbReference>
<dbReference type="KEGG" id="pnp:IJ22_35390"/>
<dbReference type="GO" id="GO:0051537">
    <property type="term" value="F:2 iron, 2 sulfur cluster binding"/>
    <property type="evidence" value="ECO:0007669"/>
    <property type="project" value="UniProtKB-KW"/>
</dbReference>
<keyword evidence="8" id="KW-0411">Iron-sulfur</keyword>
<evidence type="ECO:0000256" key="5">
    <source>
        <dbReference type="ARBA" id="ARBA00022964"/>
    </source>
</evidence>
<keyword evidence="6" id="KW-0560">Oxidoreductase</keyword>
<dbReference type="GO" id="GO:0016705">
    <property type="term" value="F:oxidoreductase activity, acting on paired donors, with incorporation or reduction of molecular oxygen"/>
    <property type="evidence" value="ECO:0007669"/>
    <property type="project" value="UniProtKB-ARBA"/>
</dbReference>
<evidence type="ECO:0000256" key="8">
    <source>
        <dbReference type="ARBA" id="ARBA00023014"/>
    </source>
</evidence>
<dbReference type="AlphaFoldDB" id="A0A0U2W8P2"/>
<evidence type="ECO:0000256" key="7">
    <source>
        <dbReference type="ARBA" id="ARBA00023004"/>
    </source>
</evidence>
<evidence type="ECO:0000256" key="4">
    <source>
        <dbReference type="ARBA" id="ARBA00022797"/>
    </source>
</evidence>
<evidence type="ECO:0000313" key="12">
    <source>
        <dbReference type="Proteomes" id="UP000061660"/>
    </source>
</evidence>
<dbReference type="EMBL" id="CP013652">
    <property type="protein sequence ID" value="ALS23877.1"/>
    <property type="molecule type" value="Genomic_DNA"/>
</dbReference>
<dbReference type="SUPFAM" id="SSF55961">
    <property type="entry name" value="Bet v1-like"/>
    <property type="match status" value="1"/>
</dbReference>
<keyword evidence="9" id="KW-0520">NAD</keyword>
<evidence type="ECO:0000256" key="2">
    <source>
        <dbReference type="ARBA" id="ARBA00022714"/>
    </source>
</evidence>
<evidence type="ECO:0000313" key="11">
    <source>
        <dbReference type="EMBL" id="ALS23877.1"/>
    </source>
</evidence>
<dbReference type="Proteomes" id="UP000061660">
    <property type="component" value="Chromosome"/>
</dbReference>
<evidence type="ECO:0000259" key="10">
    <source>
        <dbReference type="PROSITE" id="PS51296"/>
    </source>
</evidence>
<proteinExistence type="inferred from homology"/>
<dbReference type="GO" id="GO:0004497">
    <property type="term" value="F:monooxygenase activity"/>
    <property type="evidence" value="ECO:0007669"/>
    <property type="project" value="UniProtKB-ARBA"/>
</dbReference>
<reference evidence="12" key="1">
    <citation type="submission" date="2015-12" db="EMBL/GenBank/DDBJ databases">
        <title>Complete genome sequences of two moderately thermophilic Paenibacillus species.</title>
        <authorList>
            <person name="Butler R.III."/>
            <person name="Wang J."/>
            <person name="Stark B.C."/>
            <person name="Pombert J.-F."/>
        </authorList>
    </citation>
    <scope>NUCLEOTIDE SEQUENCE [LARGE SCALE GENOMIC DNA]</scope>
    <source>
        <strain evidence="12">32O-Y</strain>
    </source>
</reference>
<dbReference type="STRING" id="162209.IJ22_35390"/>
<gene>
    <name evidence="11" type="ORF">IJ22_35390</name>
</gene>
<keyword evidence="12" id="KW-1185">Reference proteome</keyword>
<name>A0A0U2W8P2_9BACL</name>
<sequence>MAIQKNVGEDVCLSDGTKIRELLDLEEGYISSRVIGDPEIHQMEIERIFSKVWVPIAHESEIPNKGDYVLRYIGNEEVIVSRSEGGVINVVLNACTHRGSPVCRSEMGNSSHFRCPYHGFTFKQNGDLIGVPAYKEAFGDAFDKTQYSLVKARAATYAGLIFGTFNDSAPPLEEQLGSLKWYLDMMLSHTHGGMEVIGVPQRWTVKSNWKLGADNFVGDAYHTFMTHQSAVQLKLVPSGDPKFAFYGVHVSCENGNGLGLIGAPPEYELPPFYGVPQNIVEQIEQKLTPEHQKAFSRLAYIHGNIYPNMSFGYFSWATEAGKNPGSYLTLRQWVPKGPHEMEVFSWVLVEKEAPDWWKELARETYVRTFGSSGMLEQDDTEMWKNITRATKGYIASSKLKFIYRMGIDRKPEQGDWPGPGTVYQGDYSEANQLNIWRQWHKLLTENNE</sequence>
<dbReference type="PANTHER" id="PTHR43756">
    <property type="entry name" value="CHOLINE MONOOXYGENASE, CHLOROPLASTIC"/>
    <property type="match status" value="1"/>
</dbReference>
<dbReference type="Gene3D" id="2.102.10.10">
    <property type="entry name" value="Rieske [2Fe-2S] iron-sulphur domain"/>
    <property type="match status" value="1"/>
</dbReference>
<dbReference type="PROSITE" id="PS00570">
    <property type="entry name" value="RING_HYDROXYL_ALPHA"/>
    <property type="match status" value="1"/>
</dbReference>
<dbReference type="SUPFAM" id="SSF50022">
    <property type="entry name" value="ISP domain"/>
    <property type="match status" value="1"/>
</dbReference>
<protein>
    <submittedName>
        <fullName evidence="11">Subunit alpha of benzene 1,2-dioxygenase</fullName>
    </submittedName>
</protein>
<dbReference type="CDD" id="cd08881">
    <property type="entry name" value="RHO_alpha_C_NDO-like"/>
    <property type="match status" value="1"/>
</dbReference>
<keyword evidence="7" id="KW-0408">Iron</keyword>
<dbReference type="InterPro" id="IPR017941">
    <property type="entry name" value="Rieske_2Fe-2S"/>
</dbReference>
<evidence type="ECO:0000256" key="9">
    <source>
        <dbReference type="ARBA" id="ARBA00023027"/>
    </source>
</evidence>
<dbReference type="PROSITE" id="PS51296">
    <property type="entry name" value="RIESKE"/>
    <property type="match status" value="1"/>
</dbReference>
<dbReference type="GO" id="GO:0005506">
    <property type="term" value="F:iron ion binding"/>
    <property type="evidence" value="ECO:0007669"/>
    <property type="project" value="InterPro"/>
</dbReference>
<dbReference type="Pfam" id="PF00355">
    <property type="entry name" value="Rieske"/>
    <property type="match status" value="1"/>
</dbReference>
<organism evidence="11 12">
    <name type="scientific">Paenibacillus naphthalenovorans</name>
    <dbReference type="NCBI Taxonomy" id="162209"/>
    <lineage>
        <taxon>Bacteria</taxon>
        <taxon>Bacillati</taxon>
        <taxon>Bacillota</taxon>
        <taxon>Bacilli</taxon>
        <taxon>Bacillales</taxon>
        <taxon>Paenibacillaceae</taxon>
        <taxon>Paenibacillus</taxon>
    </lineage>
</organism>
<keyword evidence="5 11" id="KW-0223">Dioxygenase</keyword>
<accession>A0A0U2W8P2</accession>
<dbReference type="PANTHER" id="PTHR43756:SF1">
    <property type="entry name" value="3-PHENYLPROPIONATE_CINNAMIC ACID DIOXYGENASE SUBUNIT ALPHA"/>
    <property type="match status" value="1"/>
</dbReference>
<feature type="domain" description="Rieske" evidence="10">
    <location>
        <begin position="53"/>
        <end position="163"/>
    </location>
</feature>
<dbReference type="Gene3D" id="3.90.380.10">
    <property type="entry name" value="Naphthalene 1,2-dioxygenase Alpha Subunit, Chain A, domain 1"/>
    <property type="match status" value="1"/>
</dbReference>
<dbReference type="InterPro" id="IPR043266">
    <property type="entry name" value="RHO_NdoB-like_C"/>
</dbReference>
<dbReference type="InterPro" id="IPR015881">
    <property type="entry name" value="ARHD_Rieske_2Fe_2S"/>
</dbReference>
<reference evidence="11 12" key="2">
    <citation type="journal article" date="2016" name="Genome Announc.">
        <title>Complete Genome Sequences of Two Interactive Moderate Thermophiles, Paenibacillus napthalenovorans 32O-Y and Paenibacillus sp. 32O-W.</title>
        <authorList>
            <person name="Butler R.R.III."/>
            <person name="Wang J."/>
            <person name="Stark B.C."/>
            <person name="Pombert J.F."/>
        </authorList>
    </citation>
    <scope>NUCLEOTIDE SEQUENCE [LARGE SCALE GENOMIC DNA]</scope>
    <source>
        <strain evidence="11 12">32O-Y</strain>
    </source>
</reference>
<evidence type="ECO:0000256" key="6">
    <source>
        <dbReference type="ARBA" id="ARBA00023002"/>
    </source>
</evidence>
<keyword evidence="3" id="KW-0479">Metal-binding</keyword>
<dbReference type="Pfam" id="PF00848">
    <property type="entry name" value="Ring_hydroxyl_A"/>
    <property type="match status" value="1"/>
</dbReference>
<dbReference type="InterPro" id="IPR036922">
    <property type="entry name" value="Rieske_2Fe-2S_sf"/>
</dbReference>
<dbReference type="PATRIC" id="fig|162209.4.peg.3762"/>
<dbReference type="GO" id="GO:0051213">
    <property type="term" value="F:dioxygenase activity"/>
    <property type="evidence" value="ECO:0007669"/>
    <property type="project" value="UniProtKB-KW"/>
</dbReference>